<protein>
    <submittedName>
        <fullName evidence="3">YTH domain-containing protein</fullName>
    </submittedName>
</protein>
<evidence type="ECO:0000313" key="3">
    <source>
        <dbReference type="WBParaSite" id="TCNE_0000857801-mRNA-1"/>
    </source>
</evidence>
<sequence>MAQAVGTVVETSEMAIPNTESKDAQMPRLDLSHGFIRNIIYHQVVSTPVKMGTDFPKDSGGEVFRLSDNLSISMKEDGFTCVMKASENSNARPFLLYVPPHRRQSALQVDDRASENHKRDVKNPWLRIANEDSPERLAIRKRLEKEMEGKEREVVIDDLVVQLRSIGQSSTGKFSSKAPFVLCYCDKDGNNLKQIVRSDDSVAGLAKMLARRMGLNDKECNELFAQLEAEMCK</sequence>
<accession>A0A183UJA8</accession>
<organism evidence="2 3">
    <name type="scientific">Toxocara canis</name>
    <name type="common">Canine roundworm</name>
    <dbReference type="NCBI Taxonomy" id="6265"/>
    <lineage>
        <taxon>Eukaryota</taxon>
        <taxon>Metazoa</taxon>
        <taxon>Ecdysozoa</taxon>
        <taxon>Nematoda</taxon>
        <taxon>Chromadorea</taxon>
        <taxon>Rhabditida</taxon>
        <taxon>Spirurina</taxon>
        <taxon>Ascaridomorpha</taxon>
        <taxon>Ascaridoidea</taxon>
        <taxon>Toxocaridae</taxon>
        <taxon>Toxocara</taxon>
    </lineage>
</organism>
<dbReference type="EMBL" id="UYWY01019944">
    <property type="protein sequence ID" value="VDM39899.1"/>
    <property type="molecule type" value="Genomic_DNA"/>
</dbReference>
<reference evidence="1 2" key="2">
    <citation type="submission" date="2018-11" db="EMBL/GenBank/DDBJ databases">
        <authorList>
            <consortium name="Pathogen Informatics"/>
        </authorList>
    </citation>
    <scope>NUCLEOTIDE SEQUENCE [LARGE SCALE GENOMIC DNA]</scope>
</reference>
<evidence type="ECO:0000313" key="2">
    <source>
        <dbReference type="Proteomes" id="UP000050794"/>
    </source>
</evidence>
<evidence type="ECO:0000313" key="1">
    <source>
        <dbReference type="EMBL" id="VDM39899.1"/>
    </source>
</evidence>
<proteinExistence type="predicted"/>
<name>A0A183UJA8_TOXCA</name>
<dbReference type="AlphaFoldDB" id="A0A183UJA8"/>
<dbReference type="Proteomes" id="UP000050794">
    <property type="component" value="Unassembled WGS sequence"/>
</dbReference>
<dbReference type="WBParaSite" id="TCNE_0000857801-mRNA-1">
    <property type="protein sequence ID" value="TCNE_0000857801-mRNA-1"/>
    <property type="gene ID" value="TCNE_0000857801"/>
</dbReference>
<gene>
    <name evidence="1" type="ORF">TCNE_LOCUS8578</name>
</gene>
<keyword evidence="2" id="KW-1185">Reference proteome</keyword>
<reference evidence="3" key="1">
    <citation type="submission" date="2016-06" db="UniProtKB">
        <authorList>
            <consortium name="WormBaseParasite"/>
        </authorList>
    </citation>
    <scope>IDENTIFICATION</scope>
</reference>